<dbReference type="PANTHER" id="PTHR30429:SF0">
    <property type="entry name" value="METHIONINE-BINDING LIPOPROTEIN METQ"/>
    <property type="match status" value="1"/>
</dbReference>
<evidence type="ECO:0000256" key="2">
    <source>
        <dbReference type="ARBA" id="ARBA00022729"/>
    </source>
</evidence>
<feature type="lipid moiety-binding region" description="S-diacylglycerol cysteine" evidence="7">
    <location>
        <position position="21"/>
    </location>
</feature>
<evidence type="ECO:0000313" key="10">
    <source>
        <dbReference type="Proteomes" id="UP000559117"/>
    </source>
</evidence>
<evidence type="ECO:0000256" key="1">
    <source>
        <dbReference type="ARBA" id="ARBA00004635"/>
    </source>
</evidence>
<dbReference type="Pfam" id="PF03180">
    <property type="entry name" value="Lipoprotein_9"/>
    <property type="match status" value="1"/>
</dbReference>
<evidence type="ECO:0000256" key="7">
    <source>
        <dbReference type="PIRSR" id="PIRSR002854-1"/>
    </source>
</evidence>
<name>A0A840UD33_9FIRM</name>
<dbReference type="PANTHER" id="PTHR30429">
    <property type="entry name" value="D-METHIONINE-BINDING LIPOPROTEIN METQ"/>
    <property type="match status" value="1"/>
</dbReference>
<evidence type="ECO:0000313" key="9">
    <source>
        <dbReference type="EMBL" id="MBB5334919.1"/>
    </source>
</evidence>
<evidence type="ECO:0000256" key="8">
    <source>
        <dbReference type="SAM" id="SignalP"/>
    </source>
</evidence>
<reference evidence="9 10" key="1">
    <citation type="submission" date="2020-08" db="EMBL/GenBank/DDBJ databases">
        <title>Genomic Encyclopedia of Type Strains, Phase IV (KMG-IV): sequencing the most valuable type-strain genomes for metagenomic binning, comparative biology and taxonomic classification.</title>
        <authorList>
            <person name="Goeker M."/>
        </authorList>
    </citation>
    <scope>NUCLEOTIDE SEQUENCE [LARGE SCALE GENOMIC DNA]</scope>
    <source>
        <strain evidence="9 10">DSM 24661</strain>
    </source>
</reference>
<dbReference type="CDD" id="cd13597">
    <property type="entry name" value="PBP2_lipoprotein_Tp32"/>
    <property type="match status" value="1"/>
</dbReference>
<dbReference type="RefSeq" id="WP_183858759.1">
    <property type="nucleotide sequence ID" value="NZ_JACHFH010000001.1"/>
</dbReference>
<gene>
    <name evidence="9" type="ORF">HNR32_000019</name>
</gene>
<evidence type="ECO:0000256" key="6">
    <source>
        <dbReference type="PIRNR" id="PIRNR002854"/>
    </source>
</evidence>
<dbReference type="Proteomes" id="UP000559117">
    <property type="component" value="Unassembled WGS sequence"/>
</dbReference>
<comment type="subcellular location">
    <subcellularLocation>
        <location evidence="1">Membrane</location>
        <topology evidence="1">Lipid-anchor</topology>
    </subcellularLocation>
</comment>
<dbReference type="GO" id="GO:0016020">
    <property type="term" value="C:membrane"/>
    <property type="evidence" value="ECO:0007669"/>
    <property type="project" value="UniProtKB-SubCell"/>
</dbReference>
<dbReference type="NCBIfam" id="TIGR00363">
    <property type="entry name" value="MetQ/NlpA family lipoprotein"/>
    <property type="match status" value="1"/>
</dbReference>
<protein>
    <recommendedName>
        <fullName evidence="6">Lipoprotein</fullName>
    </recommendedName>
</protein>
<sequence>MKKVLLIIAALGIMMMAFAGCGSNQQADKAASGKTVLKVGATPVPHAELLEQVKADLAKEGIDLQIKEFNDYVQPNIALNDKELDANFFQHTPYLDNFNKEHNMQLVNAGGIHIEPMGVYSHKVKKLADIKDGAQIAIPNDPTNGGRALLLLQKAKLIKLKDGVGVTATVQDIVDNPKHIKITEIEAAQLPRSLDDVDAAVINTNFAVQANLVPTKDALIIEDSSSPYVNIVVVRKGDENRPEIKKLVAALQSEKIKKFIQEKYKGAIVPAF</sequence>
<comment type="similarity">
    <text evidence="6">Belongs to the nlpA lipoprotein family.</text>
</comment>
<evidence type="ECO:0000256" key="4">
    <source>
        <dbReference type="ARBA" id="ARBA00023139"/>
    </source>
</evidence>
<feature type="chain" id="PRO_5038339405" description="Lipoprotein" evidence="8">
    <location>
        <begin position="20"/>
        <end position="272"/>
    </location>
</feature>
<evidence type="ECO:0000256" key="3">
    <source>
        <dbReference type="ARBA" id="ARBA00023136"/>
    </source>
</evidence>
<keyword evidence="4" id="KW-0564">Palmitate</keyword>
<keyword evidence="10" id="KW-1185">Reference proteome</keyword>
<dbReference type="Gene3D" id="3.40.190.10">
    <property type="entry name" value="Periplasmic binding protein-like II"/>
    <property type="match status" value="2"/>
</dbReference>
<feature type="signal peptide" evidence="8">
    <location>
        <begin position="1"/>
        <end position="19"/>
    </location>
</feature>
<accession>A0A840UD33</accession>
<dbReference type="SUPFAM" id="SSF53850">
    <property type="entry name" value="Periplasmic binding protein-like II"/>
    <property type="match status" value="1"/>
</dbReference>
<evidence type="ECO:0000256" key="5">
    <source>
        <dbReference type="ARBA" id="ARBA00023288"/>
    </source>
</evidence>
<proteinExistence type="inferred from homology"/>
<dbReference type="InterPro" id="IPR004872">
    <property type="entry name" value="Lipoprotein_NlpA"/>
</dbReference>
<keyword evidence="5 6" id="KW-0449">Lipoprotein</keyword>
<comment type="caution">
    <text evidence="9">The sequence shown here is derived from an EMBL/GenBank/DDBJ whole genome shotgun (WGS) entry which is preliminary data.</text>
</comment>
<keyword evidence="2 8" id="KW-0732">Signal</keyword>
<dbReference type="EMBL" id="JACHFH010000001">
    <property type="protein sequence ID" value="MBB5334919.1"/>
    <property type="molecule type" value="Genomic_DNA"/>
</dbReference>
<dbReference type="PROSITE" id="PS51257">
    <property type="entry name" value="PROKAR_LIPOPROTEIN"/>
    <property type="match status" value="1"/>
</dbReference>
<organism evidence="9 10">
    <name type="scientific">Pectinatus brassicae</name>
    <dbReference type="NCBI Taxonomy" id="862415"/>
    <lineage>
        <taxon>Bacteria</taxon>
        <taxon>Bacillati</taxon>
        <taxon>Bacillota</taxon>
        <taxon>Negativicutes</taxon>
        <taxon>Selenomonadales</taxon>
        <taxon>Selenomonadaceae</taxon>
        <taxon>Pectinatus</taxon>
    </lineage>
</organism>
<dbReference type="AlphaFoldDB" id="A0A840UD33"/>
<keyword evidence="3" id="KW-0472">Membrane</keyword>
<dbReference type="PIRSF" id="PIRSF002854">
    <property type="entry name" value="MetQ"/>
    <property type="match status" value="1"/>
</dbReference>